<keyword evidence="1 6" id="KW-0540">Nuclease</keyword>
<keyword evidence="3 6" id="KW-0227">DNA damage</keyword>
<gene>
    <name evidence="7" type="ORF">BK652_05510</name>
</gene>
<evidence type="ECO:0000256" key="2">
    <source>
        <dbReference type="ARBA" id="ARBA00022759"/>
    </source>
</evidence>
<evidence type="ECO:0000256" key="5">
    <source>
        <dbReference type="ARBA" id="ARBA00023204"/>
    </source>
</evidence>
<organism evidence="7 8">
    <name type="scientific">Pseudomonas brassicacearum</name>
    <dbReference type="NCBI Taxonomy" id="930166"/>
    <lineage>
        <taxon>Bacteria</taxon>
        <taxon>Pseudomonadati</taxon>
        <taxon>Pseudomonadota</taxon>
        <taxon>Gammaproteobacteria</taxon>
        <taxon>Pseudomonadales</taxon>
        <taxon>Pseudomonadaceae</taxon>
        <taxon>Pseudomonas</taxon>
    </lineage>
</organism>
<name>A0A423GFM3_9PSED</name>
<evidence type="ECO:0000256" key="4">
    <source>
        <dbReference type="ARBA" id="ARBA00022801"/>
    </source>
</evidence>
<sequence>MCTDIVTPEQRSRMMSLVKGKNTRPEMVVRSLCHAMGLRYRLHCKDLPGKPDLVFPKHRLCIFVHGCFWHSHSGCKQASLPKSRQEFWLPKLAKNVERDIYAQRALGTLGWRVVVIWECHTKNREVLRTEIQKIFAPSA</sequence>
<evidence type="ECO:0000313" key="8">
    <source>
        <dbReference type="Proteomes" id="UP000284049"/>
    </source>
</evidence>
<dbReference type="InterPro" id="IPR004603">
    <property type="entry name" value="DNA_mismatch_endonuc_vsr"/>
</dbReference>
<dbReference type="NCBIfam" id="TIGR00632">
    <property type="entry name" value="vsr"/>
    <property type="match status" value="1"/>
</dbReference>
<dbReference type="GO" id="GO:0016787">
    <property type="term" value="F:hydrolase activity"/>
    <property type="evidence" value="ECO:0007669"/>
    <property type="project" value="UniProtKB-KW"/>
</dbReference>
<evidence type="ECO:0000256" key="3">
    <source>
        <dbReference type="ARBA" id="ARBA00022763"/>
    </source>
</evidence>
<dbReference type="AlphaFoldDB" id="A0A423GFM3"/>
<dbReference type="CDD" id="cd00221">
    <property type="entry name" value="Vsr"/>
    <property type="match status" value="1"/>
</dbReference>
<dbReference type="Pfam" id="PF03852">
    <property type="entry name" value="Vsr"/>
    <property type="match status" value="1"/>
</dbReference>
<keyword evidence="4 6" id="KW-0378">Hydrolase</keyword>
<proteinExistence type="inferred from homology"/>
<keyword evidence="5 6" id="KW-0234">DNA repair</keyword>
<dbReference type="RefSeq" id="WP_123578426.1">
    <property type="nucleotide sequence ID" value="NZ_MOBC01000003.1"/>
</dbReference>
<comment type="caution">
    <text evidence="7">The sequence shown here is derived from an EMBL/GenBank/DDBJ whole genome shotgun (WGS) entry which is preliminary data.</text>
</comment>
<keyword evidence="2 6" id="KW-0255">Endonuclease</keyword>
<dbReference type="Proteomes" id="UP000284049">
    <property type="component" value="Unassembled WGS sequence"/>
</dbReference>
<evidence type="ECO:0000256" key="1">
    <source>
        <dbReference type="ARBA" id="ARBA00022722"/>
    </source>
</evidence>
<dbReference type="EMBL" id="MOBC01000003">
    <property type="protein sequence ID" value="ROM86034.1"/>
    <property type="molecule type" value="Genomic_DNA"/>
</dbReference>
<dbReference type="Gene3D" id="3.40.960.10">
    <property type="entry name" value="VSR Endonuclease"/>
    <property type="match status" value="1"/>
</dbReference>
<evidence type="ECO:0000313" key="7">
    <source>
        <dbReference type="EMBL" id="ROM86034.1"/>
    </source>
</evidence>
<dbReference type="SUPFAM" id="SSF52980">
    <property type="entry name" value="Restriction endonuclease-like"/>
    <property type="match status" value="1"/>
</dbReference>
<comment type="function">
    <text evidence="6">May nick specific sequences that contain T:G mispairs resulting from m5C-deamination.</text>
</comment>
<evidence type="ECO:0000256" key="6">
    <source>
        <dbReference type="PIRNR" id="PIRNR018267"/>
    </source>
</evidence>
<reference evidence="7 8" key="1">
    <citation type="submission" date="2016-10" db="EMBL/GenBank/DDBJ databases">
        <title>Comparative genome analysis of multiple Pseudomonas spp. focuses on biocontrol and plant growth promoting traits.</title>
        <authorList>
            <person name="Tao X.-Y."/>
            <person name="Taylor C.G."/>
        </authorList>
    </citation>
    <scope>NUCLEOTIDE SEQUENCE [LARGE SCALE GENOMIC DNA]</scope>
    <source>
        <strain evidence="7 8">Wood3</strain>
    </source>
</reference>
<dbReference type="EC" id="3.1.-.-" evidence="6"/>
<accession>A0A423GFM3</accession>
<dbReference type="GO" id="GO:0004519">
    <property type="term" value="F:endonuclease activity"/>
    <property type="evidence" value="ECO:0007669"/>
    <property type="project" value="UniProtKB-KW"/>
</dbReference>
<protein>
    <recommendedName>
        <fullName evidence="6">Very short patch repair endonuclease</fullName>
        <ecNumber evidence="6">3.1.-.-</ecNumber>
    </recommendedName>
</protein>
<dbReference type="PIRSF" id="PIRSF018267">
    <property type="entry name" value="VSR_endonuc"/>
    <property type="match status" value="1"/>
</dbReference>
<dbReference type="InterPro" id="IPR011335">
    <property type="entry name" value="Restrct_endonuc-II-like"/>
</dbReference>
<comment type="similarity">
    <text evidence="6">Belongs to the vsr family.</text>
</comment>
<dbReference type="GO" id="GO:0006298">
    <property type="term" value="P:mismatch repair"/>
    <property type="evidence" value="ECO:0007669"/>
    <property type="project" value="UniProtKB-UniRule"/>
</dbReference>